<dbReference type="GO" id="GO:0003677">
    <property type="term" value="F:DNA binding"/>
    <property type="evidence" value="ECO:0007669"/>
    <property type="project" value="InterPro"/>
</dbReference>
<gene>
    <name evidence="1" type="ORF">H9913_06995</name>
</gene>
<dbReference type="Gene3D" id="3.30.730.10">
    <property type="entry name" value="AP2/ERF domain"/>
    <property type="match status" value="1"/>
</dbReference>
<evidence type="ECO:0000313" key="1">
    <source>
        <dbReference type="EMBL" id="HJD39760.1"/>
    </source>
</evidence>
<dbReference type="EMBL" id="DWUX01000129">
    <property type="protein sequence ID" value="HJD39760.1"/>
    <property type="molecule type" value="Genomic_DNA"/>
</dbReference>
<evidence type="ECO:0000313" key="2">
    <source>
        <dbReference type="Proteomes" id="UP000823850"/>
    </source>
</evidence>
<protein>
    <submittedName>
        <fullName evidence="1">Transcriptional regulator</fullName>
    </submittedName>
</protein>
<dbReference type="GO" id="GO:0003700">
    <property type="term" value="F:DNA-binding transcription factor activity"/>
    <property type="evidence" value="ECO:0007669"/>
    <property type="project" value="InterPro"/>
</dbReference>
<reference evidence="1" key="2">
    <citation type="submission" date="2021-04" db="EMBL/GenBank/DDBJ databases">
        <authorList>
            <person name="Gilroy R."/>
        </authorList>
    </citation>
    <scope>NUCLEOTIDE SEQUENCE</scope>
    <source>
        <strain evidence="1">ChiW19-6364</strain>
    </source>
</reference>
<dbReference type="SUPFAM" id="SSF54171">
    <property type="entry name" value="DNA-binding domain"/>
    <property type="match status" value="1"/>
</dbReference>
<accession>A0A9D2R9Q1</accession>
<dbReference type="Proteomes" id="UP000823850">
    <property type="component" value="Unassembled WGS sequence"/>
</dbReference>
<comment type="caution">
    <text evidence="1">The sequence shown here is derived from an EMBL/GenBank/DDBJ whole genome shotgun (WGS) entry which is preliminary data.</text>
</comment>
<dbReference type="AlphaFoldDB" id="A0A9D2R9Q1"/>
<sequence length="283" mass="32344">MKYKDLTGLRIGKLTVLEPTDQRVRSAVVWKCRCDCGREIFVESRRLKPGVIYSCGCEDPPYTVGKDLTGLRFGKLTVLRKSENKAKDRNPLWVCQCDCGNLIETTKRRLVTGSTRSCGCGRTPPLKDWVGKRFGMLTVLSYAGKENGFHIWHCQCDCGNTADVRQSNLLRGTTLSCGCQRSPQKNLHYAEGTCVEMLRTETMYKTNTSGVRGVYYSTKRNKWIAQIMFKKKCYYLGGYDRLEDAAKARAEAEEKIFGNFLKWYQEEYPDKKKDIGKNKVRLS</sequence>
<proteinExistence type="predicted"/>
<organism evidence="1 2">
    <name type="scientific">Candidatus Blautia stercoripullorum</name>
    <dbReference type="NCBI Taxonomy" id="2838502"/>
    <lineage>
        <taxon>Bacteria</taxon>
        <taxon>Bacillati</taxon>
        <taxon>Bacillota</taxon>
        <taxon>Clostridia</taxon>
        <taxon>Lachnospirales</taxon>
        <taxon>Lachnospiraceae</taxon>
        <taxon>Blautia</taxon>
    </lineage>
</organism>
<dbReference type="InterPro" id="IPR016177">
    <property type="entry name" value="DNA-bd_dom_sf"/>
</dbReference>
<reference evidence="1" key="1">
    <citation type="journal article" date="2021" name="PeerJ">
        <title>Extensive microbial diversity within the chicken gut microbiome revealed by metagenomics and culture.</title>
        <authorList>
            <person name="Gilroy R."/>
            <person name="Ravi A."/>
            <person name="Getino M."/>
            <person name="Pursley I."/>
            <person name="Horton D.L."/>
            <person name="Alikhan N.F."/>
            <person name="Baker D."/>
            <person name="Gharbi K."/>
            <person name="Hall N."/>
            <person name="Watson M."/>
            <person name="Adriaenssens E.M."/>
            <person name="Foster-Nyarko E."/>
            <person name="Jarju S."/>
            <person name="Secka A."/>
            <person name="Antonio M."/>
            <person name="Oren A."/>
            <person name="Chaudhuri R.R."/>
            <person name="La Ragione R."/>
            <person name="Hildebrand F."/>
            <person name="Pallen M.J."/>
        </authorList>
    </citation>
    <scope>NUCLEOTIDE SEQUENCE</scope>
    <source>
        <strain evidence="1">ChiW19-6364</strain>
    </source>
</reference>
<dbReference type="InterPro" id="IPR036955">
    <property type="entry name" value="AP2/ERF_dom_sf"/>
</dbReference>
<name>A0A9D2R9Q1_9FIRM</name>